<comment type="caution">
    <text evidence="6">The sequence shown here is derived from an EMBL/GenBank/DDBJ whole genome shotgun (WGS) entry which is preliminary data.</text>
</comment>
<evidence type="ECO:0000256" key="1">
    <source>
        <dbReference type="ARBA" id="ARBA00022714"/>
    </source>
</evidence>
<reference evidence="7" key="1">
    <citation type="journal article" date="2019" name="Int. J. Syst. Evol. Microbiol.">
        <title>The Global Catalogue of Microorganisms (GCM) 10K type strain sequencing project: providing services to taxonomists for standard genome sequencing and annotation.</title>
        <authorList>
            <consortium name="The Broad Institute Genomics Platform"/>
            <consortium name="The Broad Institute Genome Sequencing Center for Infectious Disease"/>
            <person name="Wu L."/>
            <person name="Ma J."/>
        </authorList>
    </citation>
    <scope>NUCLEOTIDE SEQUENCE [LARGE SCALE GENOMIC DNA]</scope>
    <source>
        <strain evidence="7">JCM 17986</strain>
    </source>
</reference>
<dbReference type="EMBL" id="BAABHS010000022">
    <property type="protein sequence ID" value="GAA4980366.1"/>
    <property type="molecule type" value="Genomic_DNA"/>
</dbReference>
<organism evidence="6 7">
    <name type="scientific">Yinghuangia aomiensis</name>
    <dbReference type="NCBI Taxonomy" id="676205"/>
    <lineage>
        <taxon>Bacteria</taxon>
        <taxon>Bacillati</taxon>
        <taxon>Actinomycetota</taxon>
        <taxon>Actinomycetes</taxon>
        <taxon>Kitasatosporales</taxon>
        <taxon>Streptomycetaceae</taxon>
        <taxon>Yinghuangia</taxon>
    </lineage>
</organism>
<evidence type="ECO:0000313" key="7">
    <source>
        <dbReference type="Proteomes" id="UP001500466"/>
    </source>
</evidence>
<keyword evidence="1" id="KW-0001">2Fe-2S</keyword>
<dbReference type="PANTHER" id="PTHR21496">
    <property type="entry name" value="FERREDOXIN-RELATED"/>
    <property type="match status" value="1"/>
</dbReference>
<name>A0ABP9HXG5_9ACTN</name>
<keyword evidence="2" id="KW-0479">Metal-binding</keyword>
<dbReference type="Proteomes" id="UP001500466">
    <property type="component" value="Unassembled WGS sequence"/>
</dbReference>
<dbReference type="SUPFAM" id="SSF50022">
    <property type="entry name" value="ISP domain"/>
    <property type="match status" value="1"/>
</dbReference>
<dbReference type="InterPro" id="IPR036922">
    <property type="entry name" value="Rieske_2Fe-2S_sf"/>
</dbReference>
<dbReference type="PANTHER" id="PTHR21496:SF23">
    <property type="entry name" value="3-PHENYLPROPIONATE_CINNAMIC ACID DIOXYGENASE FERREDOXIN SUBUNIT"/>
    <property type="match status" value="1"/>
</dbReference>
<evidence type="ECO:0000256" key="4">
    <source>
        <dbReference type="ARBA" id="ARBA00023014"/>
    </source>
</evidence>
<evidence type="ECO:0000259" key="5">
    <source>
        <dbReference type="PROSITE" id="PS51296"/>
    </source>
</evidence>
<keyword evidence="7" id="KW-1185">Reference proteome</keyword>
<protein>
    <recommendedName>
        <fullName evidence="5">Rieske domain-containing protein</fullName>
    </recommendedName>
</protein>
<dbReference type="PROSITE" id="PS51296">
    <property type="entry name" value="RIESKE"/>
    <property type="match status" value="1"/>
</dbReference>
<dbReference type="Pfam" id="PF00355">
    <property type="entry name" value="Rieske"/>
    <property type="match status" value="1"/>
</dbReference>
<proteinExistence type="predicted"/>
<gene>
    <name evidence="6" type="ORF">GCM10023205_56760</name>
</gene>
<dbReference type="InterPro" id="IPR017941">
    <property type="entry name" value="Rieske_2Fe-2S"/>
</dbReference>
<sequence>MGQVTPDPQREFDHARSARLCHSHEGMPTLPAMKVPFRRDRREPPPCVPEGAVNAGPLTAVPEGRIHRISDHPPVAVVRHGDTVHAFEDRCPHRGALLSRGSLSGEEVTCPSHKGVFRVDTGKSIGELTCRDVRTYTATVVDGVLYIASAPRTPRESRRAPCGNRGACG</sequence>
<dbReference type="Gene3D" id="2.102.10.10">
    <property type="entry name" value="Rieske [2Fe-2S] iron-sulphur domain"/>
    <property type="match status" value="1"/>
</dbReference>
<feature type="domain" description="Rieske" evidence="5">
    <location>
        <begin position="53"/>
        <end position="147"/>
    </location>
</feature>
<keyword evidence="3" id="KW-0408">Iron</keyword>
<accession>A0ABP9HXG5</accession>
<keyword evidence="4" id="KW-0411">Iron-sulfur</keyword>
<evidence type="ECO:0000313" key="6">
    <source>
        <dbReference type="EMBL" id="GAA4980366.1"/>
    </source>
</evidence>
<evidence type="ECO:0000256" key="3">
    <source>
        <dbReference type="ARBA" id="ARBA00023004"/>
    </source>
</evidence>
<evidence type="ECO:0000256" key="2">
    <source>
        <dbReference type="ARBA" id="ARBA00022723"/>
    </source>
</evidence>